<dbReference type="STRING" id="10181.G5BZ39"/>
<protein>
    <recommendedName>
        <fullName evidence="3">mitogen-activated protein kinase kinase kinase</fullName>
        <ecNumber evidence="3">2.7.11.25</ecNumber>
    </recommendedName>
</protein>
<feature type="region of interest" description="Disordered" evidence="13">
    <location>
        <begin position="1003"/>
        <end position="1041"/>
    </location>
</feature>
<dbReference type="Gene3D" id="3.30.200.20">
    <property type="entry name" value="Phosphorylase Kinase, domain 1"/>
    <property type="match status" value="2"/>
</dbReference>
<feature type="compositionally biased region" description="Acidic residues" evidence="13">
    <location>
        <begin position="974"/>
        <end position="989"/>
    </location>
</feature>
<dbReference type="InterPro" id="IPR011009">
    <property type="entry name" value="Kinase-like_dom_sf"/>
</dbReference>
<dbReference type="GO" id="GO:0004709">
    <property type="term" value="F:MAP kinase kinase kinase activity"/>
    <property type="evidence" value="ECO:0007669"/>
    <property type="project" value="UniProtKB-EC"/>
</dbReference>
<dbReference type="PROSITE" id="PS00108">
    <property type="entry name" value="PROTEIN_KINASE_ST"/>
    <property type="match status" value="1"/>
</dbReference>
<dbReference type="InterPro" id="IPR043969">
    <property type="entry name" value="MAP3K_PH"/>
</dbReference>
<dbReference type="PANTHER" id="PTHR11584:SF363">
    <property type="entry name" value="MITOGEN-ACTIVATED PROTEIN KINASE KINASE KINASE 15"/>
    <property type="match status" value="1"/>
</dbReference>
<accession>G5BZ39</accession>
<dbReference type="SMART" id="SM00220">
    <property type="entry name" value="S_TKc"/>
    <property type="match status" value="1"/>
</dbReference>
<dbReference type="InterPro" id="IPR008271">
    <property type="entry name" value="Ser/Thr_kinase_AS"/>
</dbReference>
<feature type="compositionally biased region" description="Polar residues" evidence="13">
    <location>
        <begin position="876"/>
        <end position="887"/>
    </location>
</feature>
<dbReference type="Pfam" id="PF19039">
    <property type="entry name" value="ASK_PH"/>
    <property type="match status" value="1"/>
</dbReference>
<feature type="region of interest" description="Disordered" evidence="13">
    <location>
        <begin position="970"/>
        <end position="989"/>
    </location>
</feature>
<evidence type="ECO:0000256" key="8">
    <source>
        <dbReference type="ARBA" id="ARBA00022840"/>
    </source>
</evidence>
<comment type="cofactor">
    <cofactor evidence="1">
        <name>Mg(2+)</name>
        <dbReference type="ChEBI" id="CHEBI:18420"/>
    </cofactor>
</comment>
<dbReference type="InterPro" id="IPR013761">
    <property type="entry name" value="SAM/pointed_sf"/>
</dbReference>
<dbReference type="Gene3D" id="1.10.510.10">
    <property type="entry name" value="Transferase(Phosphotransferase) domain 1"/>
    <property type="match status" value="1"/>
</dbReference>
<evidence type="ECO:0000313" key="15">
    <source>
        <dbReference type="EMBL" id="EHB14550.1"/>
    </source>
</evidence>
<reference evidence="15 16" key="1">
    <citation type="journal article" date="2011" name="Nature">
        <title>Genome sequencing reveals insights into physiology and longevity of the naked mole rat.</title>
        <authorList>
            <person name="Kim E.B."/>
            <person name="Fang X."/>
            <person name="Fushan A.A."/>
            <person name="Huang Z."/>
            <person name="Lobanov A.V."/>
            <person name="Han L."/>
            <person name="Marino S.M."/>
            <person name="Sun X."/>
            <person name="Turanov A.A."/>
            <person name="Yang P."/>
            <person name="Yim S.H."/>
            <person name="Zhao X."/>
            <person name="Kasaikina M.V."/>
            <person name="Stoletzki N."/>
            <person name="Peng C."/>
            <person name="Polak P."/>
            <person name="Xiong Z."/>
            <person name="Kiezun A."/>
            <person name="Zhu Y."/>
            <person name="Chen Y."/>
            <person name="Kryukov G.V."/>
            <person name="Zhang Q."/>
            <person name="Peshkin L."/>
            <person name="Yang L."/>
            <person name="Bronson R.T."/>
            <person name="Buffenstein R."/>
            <person name="Wang B."/>
            <person name="Han C."/>
            <person name="Li Q."/>
            <person name="Chen L."/>
            <person name="Zhao W."/>
            <person name="Sunyaev S.R."/>
            <person name="Park T.J."/>
            <person name="Zhang G."/>
            <person name="Wang J."/>
            <person name="Gladyshev V.N."/>
        </authorList>
    </citation>
    <scope>NUCLEOTIDE SEQUENCE [LARGE SCALE GENOMIC DNA]</scope>
</reference>
<keyword evidence="4" id="KW-0723">Serine/threonine-protein kinase</keyword>
<dbReference type="PANTHER" id="PTHR11584">
    <property type="entry name" value="SERINE/THREONINE PROTEIN KINASE"/>
    <property type="match status" value="1"/>
</dbReference>
<evidence type="ECO:0000313" key="16">
    <source>
        <dbReference type="Proteomes" id="UP000006813"/>
    </source>
</evidence>
<feature type="compositionally biased region" description="Polar residues" evidence="13">
    <location>
        <begin position="836"/>
        <end position="852"/>
    </location>
</feature>
<organism evidence="15 16">
    <name type="scientific">Heterocephalus glaber</name>
    <name type="common">Naked mole rat</name>
    <dbReference type="NCBI Taxonomy" id="10181"/>
    <lineage>
        <taxon>Eukaryota</taxon>
        <taxon>Metazoa</taxon>
        <taxon>Chordata</taxon>
        <taxon>Craniata</taxon>
        <taxon>Vertebrata</taxon>
        <taxon>Euteleostomi</taxon>
        <taxon>Mammalia</taxon>
        <taxon>Eutheria</taxon>
        <taxon>Euarchontoglires</taxon>
        <taxon>Glires</taxon>
        <taxon>Rodentia</taxon>
        <taxon>Hystricomorpha</taxon>
        <taxon>Bathyergidae</taxon>
        <taxon>Heterocephalus</taxon>
    </lineage>
</organism>
<dbReference type="Pfam" id="PF20302">
    <property type="entry name" value="HisK-N-like"/>
    <property type="match status" value="1"/>
</dbReference>
<sequence>MAIFKPLLLEEVEIIIVPILKASSGNYYFIPYIVLPCGTYLYYENDAQNQASVHMQPNWEAILRPLCMPLVDRFISLLKDIHVTSCTYYKEALLNDIRNARVKYQDNELAMELARIKRHMNNIEVMTSDIIINLLLSYRDIQDYDAMVKLIETLEMLPMCNVADQHNIKFHYAFALNRRNGTGDREKALQVMLQVLQSCDHPAPDMFCLCGRIYKDMFLDSEYEDDICRDKAITWYRKGFELQPSLYSGINLSILLIVAGQHFETSTELRKIGIQLNDLLGRKGSLEKMNNYWDVGYFFTITVLANNVEKAVQAAERLFRLKPPVWYLRSLVQNLLLILCFKKLDIEYSSRQEQFNFWLDIIFEATTEVTDGLRFPVLVIEPTKIYQPAYVSISSEAEERTVFLWHVSPSEMTQIHEWNFTASSIKGISLSKFDGRCCFLYIYNNSDDFQICFSTENQCSRFCYFVKEMLTNAVGPTVELDRETDGDILEYEYDRDANGERIILGKGTYGIVYSGQDLRNQVQIAIKEIPERDCRRVGAFYILHLTSSTPNPGPTTDGSELAVRAKKLLGYCPDPRVLPVCCSQPLHEEIALHKYLKHPNIIQYLGSVSEGGYIKIFMEQVPGGSLSALLQSKWGPMKEPTIKFYTKQILEGLKYLHENQIVHRDIKGDNVLVNTYSGVVKISDFGTSKHLAGVNPCTETFTGTLQYMAPEIIDQGPRGYGAPADIWSLGCTIIEMATGRPPFRELGEPQAAMFGIGLLKMHPNIPRTLSFKAMGFILACFEPNPSKRVTAAGLLTEDFLRQTNKGERKQIAFRPSAGAQCATSALALPFLGEPSGRNSSEHGSISQDSGAQPDTFPEDAHAPKHQLSHLLSVPEQSSALEDQGTASSREDRDPGLLLHEDSEHCAILHKILLEEQSQVASNLQECVSQVNKILRNQLIRPHCMFAMDNITHRAVQAADTTLTPELRAHFEPPSEMEGDNGMDEMEEDNSLAHLPGGEACVASKRRHGSVVMQEAPPQQEQEQEQEQDQEQEQEQEQEQQQGLQLNMLKEETIRLLEHLVQKEREYQNFLQLTLEQKTQQLHHLQLQYKSNGTAEIPAPPHLQGTNNELIAWLQGQGADANTIEKIVEEDYTLSDILNNITKEDLRCLQLRGGVLCRLWQAISQYRRQAQESSGTAAAPEDSVSK</sequence>
<keyword evidence="5" id="KW-0808">Transferase</keyword>
<dbReference type="GO" id="GO:0005524">
    <property type="term" value="F:ATP binding"/>
    <property type="evidence" value="ECO:0007669"/>
    <property type="project" value="UniProtKB-UniRule"/>
</dbReference>
<evidence type="ECO:0000256" key="11">
    <source>
        <dbReference type="ARBA" id="ARBA00048329"/>
    </source>
</evidence>
<comment type="catalytic activity">
    <reaction evidence="10">
        <text>L-threonyl-[protein] + ATP = O-phospho-L-threonyl-[protein] + ADP + H(+)</text>
        <dbReference type="Rhea" id="RHEA:46608"/>
        <dbReference type="Rhea" id="RHEA-COMP:11060"/>
        <dbReference type="Rhea" id="RHEA-COMP:11605"/>
        <dbReference type="ChEBI" id="CHEBI:15378"/>
        <dbReference type="ChEBI" id="CHEBI:30013"/>
        <dbReference type="ChEBI" id="CHEBI:30616"/>
        <dbReference type="ChEBI" id="CHEBI:61977"/>
        <dbReference type="ChEBI" id="CHEBI:456216"/>
        <dbReference type="EC" id="2.7.11.25"/>
    </reaction>
</comment>
<keyword evidence="6 12" id="KW-0547">Nucleotide-binding</keyword>
<evidence type="ECO:0000256" key="7">
    <source>
        <dbReference type="ARBA" id="ARBA00022777"/>
    </source>
</evidence>
<evidence type="ECO:0000256" key="13">
    <source>
        <dbReference type="SAM" id="MobiDB-lite"/>
    </source>
</evidence>
<feature type="domain" description="Protein kinase" evidence="14">
    <location>
        <begin position="498"/>
        <end position="800"/>
    </location>
</feature>
<evidence type="ECO:0000256" key="1">
    <source>
        <dbReference type="ARBA" id="ARBA00001946"/>
    </source>
</evidence>
<dbReference type="SUPFAM" id="SSF47769">
    <property type="entry name" value="SAM/Pointed domain"/>
    <property type="match status" value="1"/>
</dbReference>
<feature type="region of interest" description="Disordered" evidence="13">
    <location>
        <begin position="876"/>
        <end position="895"/>
    </location>
</feature>
<dbReference type="Pfam" id="PF00069">
    <property type="entry name" value="Pkinase"/>
    <property type="match status" value="1"/>
</dbReference>
<dbReference type="AlphaFoldDB" id="G5BZ39"/>
<comment type="catalytic activity">
    <reaction evidence="11">
        <text>L-seryl-[protein] + ATP = O-phospho-L-seryl-[protein] + ADP + H(+)</text>
        <dbReference type="Rhea" id="RHEA:17989"/>
        <dbReference type="Rhea" id="RHEA-COMP:9863"/>
        <dbReference type="Rhea" id="RHEA-COMP:11604"/>
        <dbReference type="ChEBI" id="CHEBI:15378"/>
        <dbReference type="ChEBI" id="CHEBI:29999"/>
        <dbReference type="ChEBI" id="CHEBI:30616"/>
        <dbReference type="ChEBI" id="CHEBI:83421"/>
        <dbReference type="ChEBI" id="CHEBI:456216"/>
        <dbReference type="EC" id="2.7.11.25"/>
    </reaction>
</comment>
<proteinExistence type="inferred from homology"/>
<keyword evidence="9" id="KW-0460">Magnesium</keyword>
<dbReference type="GO" id="GO:0033554">
    <property type="term" value="P:cellular response to stress"/>
    <property type="evidence" value="ECO:0007669"/>
    <property type="project" value="TreeGrafter"/>
</dbReference>
<dbReference type="SUPFAM" id="SSF56112">
    <property type="entry name" value="Protein kinase-like (PK-like)"/>
    <property type="match status" value="1"/>
</dbReference>
<dbReference type="InterPro" id="IPR017441">
    <property type="entry name" value="Protein_kinase_ATP_BS"/>
</dbReference>
<dbReference type="EC" id="2.7.11.25" evidence="3"/>
<dbReference type="InterPro" id="IPR000719">
    <property type="entry name" value="Prot_kinase_dom"/>
</dbReference>
<evidence type="ECO:0000256" key="4">
    <source>
        <dbReference type="ARBA" id="ARBA00022527"/>
    </source>
</evidence>
<evidence type="ECO:0000256" key="9">
    <source>
        <dbReference type="ARBA" id="ARBA00022842"/>
    </source>
</evidence>
<dbReference type="InterPro" id="IPR025136">
    <property type="entry name" value="MAP3K_TRAF-bd"/>
</dbReference>
<evidence type="ECO:0000256" key="5">
    <source>
        <dbReference type="ARBA" id="ARBA00022679"/>
    </source>
</evidence>
<dbReference type="InParanoid" id="G5BZ39"/>
<comment type="similarity">
    <text evidence="2">Belongs to the protein kinase superfamily. STE Ser/Thr protein kinase family. MAP kinase kinase kinase subfamily.</text>
</comment>
<feature type="binding site" evidence="12">
    <location>
        <position position="527"/>
    </location>
    <ligand>
        <name>ATP</name>
        <dbReference type="ChEBI" id="CHEBI:30616"/>
    </ligand>
</feature>
<feature type="compositionally biased region" description="Acidic residues" evidence="13">
    <location>
        <begin position="1021"/>
        <end position="1037"/>
    </location>
</feature>
<evidence type="ECO:0000256" key="3">
    <source>
        <dbReference type="ARBA" id="ARBA00012406"/>
    </source>
</evidence>
<dbReference type="InterPro" id="IPR046873">
    <property type="entry name" value="HisK-N-like"/>
</dbReference>
<dbReference type="Pfam" id="PF13281">
    <property type="entry name" value="MAP3K_TRAF_bd"/>
    <property type="match status" value="1"/>
</dbReference>
<feature type="region of interest" description="Disordered" evidence="13">
    <location>
        <begin position="832"/>
        <end position="863"/>
    </location>
</feature>
<keyword evidence="8 12" id="KW-0067">ATP-binding</keyword>
<evidence type="ECO:0000256" key="10">
    <source>
        <dbReference type="ARBA" id="ARBA00047559"/>
    </source>
</evidence>
<dbReference type="EMBL" id="JH172519">
    <property type="protein sequence ID" value="EHB14550.1"/>
    <property type="molecule type" value="Genomic_DNA"/>
</dbReference>
<dbReference type="PROSITE" id="PS50011">
    <property type="entry name" value="PROTEIN_KINASE_DOM"/>
    <property type="match status" value="1"/>
</dbReference>
<evidence type="ECO:0000256" key="2">
    <source>
        <dbReference type="ARBA" id="ARBA00006529"/>
    </source>
</evidence>
<dbReference type="PROSITE" id="PS00107">
    <property type="entry name" value="PROTEIN_KINASE_ATP"/>
    <property type="match status" value="1"/>
</dbReference>
<evidence type="ECO:0000256" key="12">
    <source>
        <dbReference type="PROSITE-ProRule" id="PRU10141"/>
    </source>
</evidence>
<keyword evidence="7 15" id="KW-0418">Kinase</keyword>
<evidence type="ECO:0000259" key="14">
    <source>
        <dbReference type="PROSITE" id="PS50011"/>
    </source>
</evidence>
<dbReference type="FunCoup" id="G5BZ39">
    <property type="interactions" value="38"/>
</dbReference>
<dbReference type="FunFam" id="1.10.510.10:FF:000054">
    <property type="entry name" value="Mitogen-activated protein kinase kinase kinase 5"/>
    <property type="match status" value="1"/>
</dbReference>
<evidence type="ECO:0000256" key="6">
    <source>
        <dbReference type="ARBA" id="ARBA00022741"/>
    </source>
</evidence>
<name>G5BZ39_HETGA</name>
<dbReference type="Proteomes" id="UP000006813">
    <property type="component" value="Unassembled WGS sequence"/>
</dbReference>
<gene>
    <name evidence="15" type="ORF">GW7_01969</name>
</gene>